<proteinExistence type="inferred from homology"/>
<name>Q12IC2_SHEDO</name>
<dbReference type="InterPro" id="IPR029057">
    <property type="entry name" value="PRTase-like"/>
</dbReference>
<comment type="similarity">
    <text evidence="1">Belongs to the ComF/GntX family.</text>
</comment>
<dbReference type="Gene3D" id="3.40.50.2020">
    <property type="match status" value="1"/>
</dbReference>
<dbReference type="Proteomes" id="UP000001982">
    <property type="component" value="Chromosome"/>
</dbReference>
<evidence type="ECO:0000313" key="2">
    <source>
        <dbReference type="EMBL" id="ABE56804.1"/>
    </source>
</evidence>
<reference evidence="2 3" key="1">
    <citation type="submission" date="2006-03" db="EMBL/GenBank/DDBJ databases">
        <title>Complete sequence of Shewanella denitrificans OS217.</title>
        <authorList>
            <consortium name="US DOE Joint Genome Institute"/>
            <person name="Copeland A."/>
            <person name="Lucas S."/>
            <person name="Lapidus A."/>
            <person name="Barry K."/>
            <person name="Detter J.C."/>
            <person name="Glavina del Rio T."/>
            <person name="Hammon N."/>
            <person name="Israni S."/>
            <person name="Dalin E."/>
            <person name="Tice H."/>
            <person name="Pitluck S."/>
            <person name="Brettin T."/>
            <person name="Bruce D."/>
            <person name="Han C."/>
            <person name="Tapia R."/>
            <person name="Gilna P."/>
            <person name="Kiss H."/>
            <person name="Schmutz J."/>
            <person name="Larimer F."/>
            <person name="Land M."/>
            <person name="Hauser L."/>
            <person name="Kyrpides N."/>
            <person name="Lykidis A."/>
            <person name="Richardson P."/>
        </authorList>
    </citation>
    <scope>NUCLEOTIDE SEQUENCE [LARGE SCALE GENOMIC DNA]</scope>
    <source>
        <strain evidence="3">OS217 / ATCC BAA-1090 / DSM 15013</strain>
    </source>
</reference>
<dbReference type="AlphaFoldDB" id="Q12IC2"/>
<dbReference type="eggNOG" id="COG1040">
    <property type="taxonomic scope" value="Bacteria"/>
</dbReference>
<dbReference type="PANTHER" id="PTHR47505:SF1">
    <property type="entry name" value="DNA UTILIZATION PROTEIN YHGH"/>
    <property type="match status" value="1"/>
</dbReference>
<evidence type="ECO:0000313" key="3">
    <source>
        <dbReference type="Proteomes" id="UP000001982"/>
    </source>
</evidence>
<dbReference type="PANTHER" id="PTHR47505">
    <property type="entry name" value="DNA UTILIZATION PROTEIN YHGH"/>
    <property type="match status" value="1"/>
</dbReference>
<dbReference type="HOGENOM" id="CLU_054549_0_2_6"/>
<dbReference type="RefSeq" id="WP_011497944.1">
    <property type="nucleotide sequence ID" value="NC_007954.1"/>
</dbReference>
<dbReference type="InterPro" id="IPR051910">
    <property type="entry name" value="ComF/GntX_DNA_util-trans"/>
</dbReference>
<dbReference type="CDD" id="cd06223">
    <property type="entry name" value="PRTases_typeI"/>
    <property type="match status" value="1"/>
</dbReference>
<dbReference type="InterPro" id="IPR000836">
    <property type="entry name" value="PRTase_dom"/>
</dbReference>
<dbReference type="STRING" id="318161.Sden_3529"/>
<protein>
    <submittedName>
        <fullName evidence="2">Competence protein ComF</fullName>
    </submittedName>
</protein>
<dbReference type="SUPFAM" id="SSF53271">
    <property type="entry name" value="PRTase-like"/>
    <property type="match status" value="1"/>
</dbReference>
<dbReference type="EMBL" id="CP000302">
    <property type="protein sequence ID" value="ABE56804.1"/>
    <property type="molecule type" value="Genomic_DNA"/>
</dbReference>
<sequence>MRAWITKLLASISTIPKQVQASLPNRCLLCHQSIDNTGQAPRQLRFSGLCKVCLEACLYHEPHCLGCGKTLVEPSHLTTASLAPSSLATSPLATSSLAPGQLTAGAQSNIYCGQCLKTVPLKVIAPASYHHGLGPVVAAIKYQQQLAPLKVLVGALVSRVNQLVEQKLIILPQVLLPVPLHPQRLKQRGFNQAWLIAKEISVQLNIPLDANVLKRVADTQPQAGMTGKQRRKNCHKAFELVNHIPYQRVALVDDVLTTGTTANEIAKLLNKQGVYVDVWCLARAEAPSLRGQD</sequence>
<keyword evidence="3" id="KW-1185">Reference proteome</keyword>
<accession>Q12IC2</accession>
<dbReference type="OrthoDB" id="9793412at2"/>
<gene>
    <name evidence="2" type="ordered locus">Sden_3529</name>
</gene>
<dbReference type="KEGG" id="sdn:Sden_3529"/>
<organism evidence="2 3">
    <name type="scientific">Shewanella denitrificans (strain OS217 / ATCC BAA-1090 / DSM 15013)</name>
    <dbReference type="NCBI Taxonomy" id="318161"/>
    <lineage>
        <taxon>Bacteria</taxon>
        <taxon>Pseudomonadati</taxon>
        <taxon>Pseudomonadota</taxon>
        <taxon>Gammaproteobacteria</taxon>
        <taxon>Alteromonadales</taxon>
        <taxon>Shewanellaceae</taxon>
        <taxon>Shewanella</taxon>
    </lineage>
</organism>
<evidence type="ECO:0000256" key="1">
    <source>
        <dbReference type="ARBA" id="ARBA00008007"/>
    </source>
</evidence>